<organism evidence="2 3">
    <name type="scientific">Hibiscus trionum</name>
    <name type="common">Flower of an hour</name>
    <dbReference type="NCBI Taxonomy" id="183268"/>
    <lineage>
        <taxon>Eukaryota</taxon>
        <taxon>Viridiplantae</taxon>
        <taxon>Streptophyta</taxon>
        <taxon>Embryophyta</taxon>
        <taxon>Tracheophyta</taxon>
        <taxon>Spermatophyta</taxon>
        <taxon>Magnoliopsida</taxon>
        <taxon>eudicotyledons</taxon>
        <taxon>Gunneridae</taxon>
        <taxon>Pentapetalae</taxon>
        <taxon>rosids</taxon>
        <taxon>malvids</taxon>
        <taxon>Malvales</taxon>
        <taxon>Malvaceae</taxon>
        <taxon>Malvoideae</taxon>
        <taxon>Hibiscus</taxon>
    </lineage>
</organism>
<dbReference type="Proteomes" id="UP001165190">
    <property type="component" value="Unassembled WGS sequence"/>
</dbReference>
<comment type="caution">
    <text evidence="2">The sequence shown here is derived from an EMBL/GenBank/DDBJ whole genome shotgun (WGS) entry which is preliminary data.</text>
</comment>
<gene>
    <name evidence="2" type="ORF">HRI_001826800</name>
</gene>
<protein>
    <submittedName>
        <fullName evidence="2">Receptor-like protein kinase 1</fullName>
    </submittedName>
</protein>
<keyword evidence="2" id="KW-0418">Kinase</keyword>
<evidence type="ECO:0000313" key="2">
    <source>
        <dbReference type="EMBL" id="GMI81575.1"/>
    </source>
</evidence>
<dbReference type="PANTHER" id="PTHR47976:SF15">
    <property type="entry name" value="G-TYPE LECTIN S-RECEPTOR-LIKE SERINE_THREONINE-PROTEIN KINASE RLK1"/>
    <property type="match status" value="1"/>
</dbReference>
<dbReference type="PANTHER" id="PTHR47976">
    <property type="entry name" value="G-TYPE LECTIN S-RECEPTOR-LIKE SERINE/THREONINE-PROTEIN KINASE SD2-5"/>
    <property type="match status" value="1"/>
</dbReference>
<keyword evidence="1" id="KW-0732">Signal</keyword>
<keyword evidence="3" id="KW-1185">Reference proteome</keyword>
<accession>A0A9W7M0H2</accession>
<dbReference type="GO" id="GO:0016301">
    <property type="term" value="F:kinase activity"/>
    <property type="evidence" value="ECO:0007669"/>
    <property type="project" value="UniProtKB-KW"/>
</dbReference>
<dbReference type="AlphaFoldDB" id="A0A9W7M0H2"/>
<name>A0A9W7M0H2_HIBTR</name>
<evidence type="ECO:0000256" key="1">
    <source>
        <dbReference type="ARBA" id="ARBA00022729"/>
    </source>
</evidence>
<dbReference type="EMBL" id="BSYR01000019">
    <property type="protein sequence ID" value="GMI81575.1"/>
    <property type="molecule type" value="Genomic_DNA"/>
</dbReference>
<proteinExistence type="predicted"/>
<keyword evidence="2" id="KW-0675">Receptor</keyword>
<keyword evidence="2" id="KW-0808">Transferase</keyword>
<evidence type="ECO:0000313" key="3">
    <source>
        <dbReference type="Proteomes" id="UP001165190"/>
    </source>
</evidence>
<reference evidence="2" key="1">
    <citation type="submission" date="2023-05" db="EMBL/GenBank/DDBJ databases">
        <title>Genome and transcriptome analyses reveal genes involved in the formation of fine ridges on petal epidermal cells in Hibiscus trionum.</title>
        <authorList>
            <person name="Koshimizu S."/>
            <person name="Masuda S."/>
            <person name="Ishii T."/>
            <person name="Shirasu K."/>
            <person name="Hoshino A."/>
            <person name="Arita M."/>
        </authorList>
    </citation>
    <scope>NUCLEOTIDE SEQUENCE</scope>
    <source>
        <strain evidence="2">Hamamatsu line</strain>
    </source>
</reference>
<dbReference type="OrthoDB" id="5857966at2759"/>
<sequence>MADAQSVGNLTVGASLSAHQNSHSWISPSADFEVLLLELTCCRRSVDMESGNEERAILTDWAYDCYCEGTVDLLVENDDDALNDIAAKLERFVQVAIYSIPPCPCPYALTS</sequence>
<dbReference type="InterPro" id="IPR051343">
    <property type="entry name" value="G-type_lectin_kinases/EP1-like"/>
</dbReference>